<dbReference type="Gene3D" id="1.10.238.10">
    <property type="entry name" value="EF-hand"/>
    <property type="match status" value="1"/>
</dbReference>
<comment type="subunit">
    <text evidence="6">Interacts with the cullin cul-3. Interacts with ubiquitin via its UBA-like domain. Interacts with ned-8/nedd8.</text>
</comment>
<evidence type="ECO:0000256" key="5">
    <source>
        <dbReference type="ARBA" id="ARBA00059219"/>
    </source>
</evidence>
<evidence type="ECO:0000256" key="2">
    <source>
        <dbReference type="ARBA" id="ARBA00022786"/>
    </source>
</evidence>
<keyword evidence="10" id="KW-1185">Reference proteome</keyword>
<dbReference type="InterPro" id="IPR009060">
    <property type="entry name" value="UBA-like_sf"/>
</dbReference>
<evidence type="ECO:0000256" key="7">
    <source>
        <dbReference type="RuleBase" id="RU410713"/>
    </source>
</evidence>
<dbReference type="FunFam" id="1.10.8.10:FF:000124">
    <property type="entry name" value="Defective in cullin neddylation protein 1"/>
    <property type="match status" value="1"/>
</dbReference>
<evidence type="ECO:0000256" key="6">
    <source>
        <dbReference type="ARBA" id="ARBA00064502"/>
    </source>
</evidence>
<evidence type="ECO:0000313" key="10">
    <source>
        <dbReference type="Proteomes" id="UP000594260"/>
    </source>
</evidence>
<dbReference type="Gene3D" id="1.10.8.10">
    <property type="entry name" value="DNA helicase RuvA subunit, C-terminal domain"/>
    <property type="match status" value="1"/>
</dbReference>
<dbReference type="OMA" id="LWCKFLQ"/>
<dbReference type="GO" id="GO:0000151">
    <property type="term" value="C:ubiquitin ligase complex"/>
    <property type="evidence" value="ECO:0007669"/>
    <property type="project" value="TreeGrafter"/>
</dbReference>
<evidence type="ECO:0000256" key="4">
    <source>
        <dbReference type="ARBA" id="ARBA00059208"/>
    </source>
</evidence>
<comment type="function">
    <text evidence="5">Promotes neddylation of cullin components of SCF-type E3 ubiquitin ligase complexes and thus regulates SCF-type complex activity. Function promotes cell proliferation.</text>
</comment>
<dbReference type="OrthoDB" id="286637at2759"/>
<dbReference type="FunFam" id="1.10.238.10:FF:000030">
    <property type="entry name" value="DCN1-like protein"/>
    <property type="match status" value="1"/>
</dbReference>
<dbReference type="EnsemblMetazoa" id="XM_022805424">
    <property type="protein sequence ID" value="XP_022661159"/>
    <property type="gene ID" value="LOC111250337"/>
</dbReference>
<dbReference type="FunFam" id="1.10.238.200:FF:000001">
    <property type="entry name" value="DCN1-like protein"/>
    <property type="match status" value="1"/>
</dbReference>
<dbReference type="Gene3D" id="1.10.238.200">
    <property type="entry name" value="Cullin, PONY binding domain"/>
    <property type="match status" value="1"/>
</dbReference>
<keyword evidence="2" id="KW-0833">Ubl conjugation pathway</keyword>
<dbReference type="InterPro" id="IPR005176">
    <property type="entry name" value="PONY_dom"/>
</dbReference>
<dbReference type="EnsemblMetazoa" id="XM_022805423">
    <property type="protein sequence ID" value="XP_022661158"/>
    <property type="gene ID" value="LOC111250337"/>
</dbReference>
<dbReference type="GO" id="GO:2000436">
    <property type="term" value="P:positive regulation of protein neddylation"/>
    <property type="evidence" value="ECO:0007669"/>
    <property type="project" value="UniProtKB-ARBA"/>
</dbReference>
<dbReference type="PANTHER" id="PTHR12281">
    <property type="entry name" value="RP42 RELATED"/>
    <property type="match status" value="1"/>
</dbReference>
<evidence type="ECO:0000313" key="9">
    <source>
        <dbReference type="EnsemblMetazoa" id="XP_022661160"/>
    </source>
</evidence>
<name>A0A7M7KCH2_VARDE</name>
<evidence type="ECO:0000256" key="3">
    <source>
        <dbReference type="ARBA" id="ARBA00023242"/>
    </source>
</evidence>
<dbReference type="PROSITE" id="PS51229">
    <property type="entry name" value="DCUN1"/>
    <property type="match status" value="1"/>
</dbReference>
<dbReference type="Pfam" id="PF14555">
    <property type="entry name" value="UBA_4"/>
    <property type="match status" value="1"/>
</dbReference>
<comment type="function">
    <text evidence="7">Neddylation of cullins play an essential role in the regulation of SCF-type complexes activity.</text>
</comment>
<comment type="function">
    <text evidence="4">Required for neddylation of cullin components of SCF-type E3 ubiquitin ligase complexes. Neddylation of cullins play an essential role in the regulation of SCF-type complexes activity. Does not act by preventing deneddylation, but rather facilitates neddylation, possibly by acting with rbx-1 to recruit the Nedd8-charged E2 enzyme to the cullin component of SCF-type complexes.</text>
</comment>
<dbReference type="GO" id="GO:0005634">
    <property type="term" value="C:nucleus"/>
    <property type="evidence" value="ECO:0007669"/>
    <property type="project" value="UniProtKB-SubCell"/>
</dbReference>
<dbReference type="GO" id="GO:0097602">
    <property type="term" value="F:cullin family protein binding"/>
    <property type="evidence" value="ECO:0007669"/>
    <property type="project" value="TreeGrafter"/>
</dbReference>
<sequence>MFGGGGGHKLRSAQREKVRQFISFTQTGEKTAIYCLQHNDWKLDQASDSYFSNPDFYHRHDGSSGGGGHTVSQAANFHHHRSSVGNVDRKKLDQLYARYRDSQEDKILADGVMRLLDDLQLQADSKLVLLLAWKWRAAVQCEFSRDEFYGGMSDMGCDTIEKLKTKLNLVEMEINDFRKFRDFYNFTFNYAKNPNQKSLDLDMALAYWNIVLKGHFRFLPQWCEYLEEHHKRSIPRDTWNLLLDFAISIKEDLSNYDQEGAWPVLIDEFVEWLRIRQTQTQAATRLLMRHPTFTILIQATCQA</sequence>
<dbReference type="RefSeq" id="XP_022661158.1">
    <property type="nucleotide sequence ID" value="XM_022805423.1"/>
</dbReference>
<dbReference type="GO" id="GO:0031624">
    <property type="term" value="F:ubiquitin conjugating enzyme binding"/>
    <property type="evidence" value="ECO:0007669"/>
    <property type="project" value="TreeGrafter"/>
</dbReference>
<dbReference type="RefSeq" id="XP_022661160.1">
    <property type="nucleotide sequence ID" value="XM_022805425.1"/>
</dbReference>
<dbReference type="EnsemblMetazoa" id="XM_022805425">
    <property type="protein sequence ID" value="XP_022661160"/>
    <property type="gene ID" value="LOC111250337"/>
</dbReference>
<comment type="subcellular location">
    <subcellularLocation>
        <location evidence="1">Nucleus</location>
    </subcellularLocation>
</comment>
<dbReference type="AlphaFoldDB" id="A0A7M7KCH2"/>
<reference evidence="9" key="1">
    <citation type="submission" date="2021-01" db="UniProtKB">
        <authorList>
            <consortium name="EnsemblMetazoa"/>
        </authorList>
    </citation>
    <scope>IDENTIFICATION</scope>
</reference>
<organism evidence="9 10">
    <name type="scientific">Varroa destructor</name>
    <name type="common">Honeybee mite</name>
    <dbReference type="NCBI Taxonomy" id="109461"/>
    <lineage>
        <taxon>Eukaryota</taxon>
        <taxon>Metazoa</taxon>
        <taxon>Ecdysozoa</taxon>
        <taxon>Arthropoda</taxon>
        <taxon>Chelicerata</taxon>
        <taxon>Arachnida</taxon>
        <taxon>Acari</taxon>
        <taxon>Parasitiformes</taxon>
        <taxon>Mesostigmata</taxon>
        <taxon>Gamasina</taxon>
        <taxon>Dermanyssoidea</taxon>
        <taxon>Varroidae</taxon>
        <taxon>Varroa</taxon>
    </lineage>
</organism>
<dbReference type="InterPro" id="IPR014764">
    <property type="entry name" value="DCN-prot"/>
</dbReference>
<dbReference type="FunCoup" id="A0A7M7KCH2">
    <property type="interactions" value="1325"/>
</dbReference>
<evidence type="ECO:0000259" key="8">
    <source>
        <dbReference type="PROSITE" id="PS51229"/>
    </source>
</evidence>
<proteinExistence type="predicted"/>
<dbReference type="GO" id="GO:0032182">
    <property type="term" value="F:ubiquitin-like protein binding"/>
    <property type="evidence" value="ECO:0007669"/>
    <property type="project" value="TreeGrafter"/>
</dbReference>
<dbReference type="PANTHER" id="PTHR12281:SF32">
    <property type="entry name" value="DCN1-LIKE PROTEIN"/>
    <property type="match status" value="1"/>
</dbReference>
<dbReference type="GeneID" id="111250337"/>
<evidence type="ECO:0000256" key="1">
    <source>
        <dbReference type="ARBA" id="ARBA00004123"/>
    </source>
</evidence>
<feature type="domain" description="DCUN1" evidence="8">
    <location>
        <begin position="87"/>
        <end position="274"/>
    </location>
</feature>
<dbReference type="InterPro" id="IPR042460">
    <property type="entry name" value="DCN1-like_PONY"/>
</dbReference>
<accession>A0A7M7KCH2</accession>
<dbReference type="SUPFAM" id="SSF46934">
    <property type="entry name" value="UBA-like"/>
    <property type="match status" value="1"/>
</dbReference>
<dbReference type="Proteomes" id="UP000594260">
    <property type="component" value="Unplaced"/>
</dbReference>
<protein>
    <recommendedName>
        <fullName evidence="7">Defective in cullin neddylation protein</fullName>
    </recommendedName>
</protein>
<keyword evidence="3" id="KW-0539">Nucleus</keyword>
<dbReference type="InParanoid" id="A0A7M7KCH2"/>
<dbReference type="Pfam" id="PF03556">
    <property type="entry name" value="Cullin_binding"/>
    <property type="match status" value="1"/>
</dbReference>
<dbReference type="RefSeq" id="XP_022661159.1">
    <property type="nucleotide sequence ID" value="XM_022805424.1"/>
</dbReference>
<dbReference type="GO" id="GO:0045116">
    <property type="term" value="P:protein neddylation"/>
    <property type="evidence" value="ECO:0007669"/>
    <property type="project" value="TreeGrafter"/>
</dbReference>
<dbReference type="KEGG" id="vde:111250337"/>